<gene>
    <name evidence="1" type="ORF">E4665_06760</name>
</gene>
<dbReference type="Proteomes" id="UP000298347">
    <property type="component" value="Unassembled WGS sequence"/>
</dbReference>
<name>A0A4Z0GPB7_9BACL</name>
<evidence type="ECO:0000313" key="2">
    <source>
        <dbReference type="Proteomes" id="UP000298347"/>
    </source>
</evidence>
<reference evidence="1 2" key="1">
    <citation type="journal article" date="2015" name="Int. J. Syst. Evol. Microbiol.">
        <title>Sporolactobacillus shoreae sp. nov. and Sporolactobacillus spathodeae sp. nov., two spore-forming lactic acid bacteria isolated from tree barks in Thailand.</title>
        <authorList>
            <person name="Thamacharoensuk T."/>
            <person name="Kitahara M."/>
            <person name="Ohkuma M."/>
            <person name="Thongchul N."/>
            <person name="Tanasupawat S."/>
        </authorList>
    </citation>
    <scope>NUCLEOTIDE SEQUENCE [LARGE SCALE GENOMIC DNA]</scope>
    <source>
        <strain evidence="1 2">BK92</strain>
    </source>
</reference>
<organism evidence="1 2">
    <name type="scientific">Sporolactobacillus shoreae</name>
    <dbReference type="NCBI Taxonomy" id="1465501"/>
    <lineage>
        <taxon>Bacteria</taxon>
        <taxon>Bacillati</taxon>
        <taxon>Bacillota</taxon>
        <taxon>Bacilli</taxon>
        <taxon>Bacillales</taxon>
        <taxon>Sporolactobacillaceae</taxon>
        <taxon>Sporolactobacillus</taxon>
    </lineage>
</organism>
<dbReference type="AlphaFoldDB" id="A0A4Z0GPB7"/>
<accession>A0A4Z0GPB7</accession>
<comment type="caution">
    <text evidence="1">The sequence shown here is derived from an EMBL/GenBank/DDBJ whole genome shotgun (WGS) entry which is preliminary data.</text>
</comment>
<evidence type="ECO:0008006" key="3">
    <source>
        <dbReference type="Google" id="ProtNLM"/>
    </source>
</evidence>
<proteinExistence type="predicted"/>
<sequence>MEEFSDYRSKATSYITFIDSEYYPDSLHEAVSLYTPVLEKFYDLVFSSTNSQELLRSIQATKQEERIQLLRLFRKYISPDTSVEMLKKKKDTETIIEAFSSRFRRIEEVRSKIYKKESPDPTIATLLYEYKDRGKKGYELTEYFFKWFEETFESEYTINGPRRAGKDLILSKELDDFTESVPADFIIYRKSDNTPLVIGFARYDSDRGGAQEDDRTSGNRDKITIISKYALIKHIPLKVLFINDGPGLLLGSMWRDYSDLEDYGHGRAMVCTLKMLPEKLTKDWIES</sequence>
<dbReference type="EMBL" id="SRJD01000005">
    <property type="protein sequence ID" value="TGA99013.1"/>
    <property type="molecule type" value="Genomic_DNA"/>
</dbReference>
<evidence type="ECO:0000313" key="1">
    <source>
        <dbReference type="EMBL" id="TGA99013.1"/>
    </source>
</evidence>
<dbReference type="OrthoDB" id="3034575at2"/>
<dbReference type="RefSeq" id="WP_135348033.1">
    <property type="nucleotide sequence ID" value="NZ_SRJD01000005.1"/>
</dbReference>
<protein>
    <recommendedName>
        <fullName evidence="3">BstEII</fullName>
    </recommendedName>
</protein>
<keyword evidence="2" id="KW-1185">Reference proteome</keyword>